<dbReference type="GO" id="GO:0008484">
    <property type="term" value="F:sulfuric ester hydrolase activity"/>
    <property type="evidence" value="ECO:0007669"/>
    <property type="project" value="InterPro"/>
</dbReference>
<feature type="chain" id="PRO_5039243047" description="Sulfatase N-terminal domain-containing protein" evidence="7">
    <location>
        <begin position="36"/>
        <end position="513"/>
    </location>
</feature>
<dbReference type="GO" id="GO:0046872">
    <property type="term" value="F:metal ion binding"/>
    <property type="evidence" value="ECO:0007669"/>
    <property type="project" value="UniProtKB-KW"/>
</dbReference>
<keyword evidence="4" id="KW-0378">Hydrolase</keyword>
<dbReference type="PANTHER" id="PTHR10342:SF274">
    <property type="entry name" value="ARYLSULFATASE B"/>
    <property type="match status" value="1"/>
</dbReference>
<sequence length="513" mass="57359">MTIQAAKTTGQSRMLLTNLVTLSALIVLIISTCEAKQPHILLVVADDYGFHDIGYHGSEIRTPNLDYLAHGGVRLENYYVQPICTPTRSQLLSGRYQIHTGLQHGIIWPPQRNGLPLDSPTIADKLREAGYTTHAVGKWHIGFYTKDYLPTSRGFDSYFGYLTGGEDYYTHYTCYGEMCGTDLRNNTEPADQYKGSYSTHLFANRVIDIINKHEDDKPLFLYVPFQAVHSPLQVPESYEEPYWFINDRDRRTYAGMVSCMDEAVGNITMAMQQRGFWDNTVMIFTTDNGGQILYGGNNYPLRGWKGSLWEGGTHGVGFIHSKLLSDKIIGSVSPGLMHVTDWFPTLVKLAGGNLNGTKPLDGFDQWNAINNGDNSPRTELLHNIDPLTPPSGSPVFNGTFDTSIRAALRMGDWKIITGDPGNSSWIPPPTLSKVAITIKEGHPPQTDVKNLWLFNIAKDPNEYNDMSGQEPVIVKKMLDRLQYYQSTAVPCIYPDDDPLADPAKHGGFWGPWV</sequence>
<feature type="signal peptide" evidence="7">
    <location>
        <begin position="1"/>
        <end position="35"/>
    </location>
</feature>
<evidence type="ECO:0000259" key="8">
    <source>
        <dbReference type="Pfam" id="PF00884"/>
    </source>
</evidence>
<dbReference type="EMBL" id="JAIWYP010000016">
    <property type="protein sequence ID" value="KAH3694925.1"/>
    <property type="molecule type" value="Genomic_DNA"/>
</dbReference>
<name>A0A9D3Y7I1_DREPO</name>
<dbReference type="Pfam" id="PF00884">
    <property type="entry name" value="Sulfatase"/>
    <property type="match status" value="1"/>
</dbReference>
<dbReference type="InterPro" id="IPR000917">
    <property type="entry name" value="Sulfatase_N"/>
</dbReference>
<dbReference type="InterPro" id="IPR024607">
    <property type="entry name" value="Sulfatase_CS"/>
</dbReference>
<evidence type="ECO:0000256" key="5">
    <source>
        <dbReference type="ARBA" id="ARBA00022837"/>
    </source>
</evidence>
<comment type="similarity">
    <text evidence="2">Belongs to the sulfatase family.</text>
</comment>
<protein>
    <recommendedName>
        <fullName evidence="8">Sulfatase N-terminal domain-containing protein</fullName>
    </recommendedName>
</protein>
<evidence type="ECO:0000256" key="1">
    <source>
        <dbReference type="ARBA" id="ARBA00001913"/>
    </source>
</evidence>
<dbReference type="SUPFAM" id="SSF53649">
    <property type="entry name" value="Alkaline phosphatase-like"/>
    <property type="match status" value="1"/>
</dbReference>
<reference evidence="9" key="2">
    <citation type="submission" date="2020-11" db="EMBL/GenBank/DDBJ databases">
        <authorList>
            <person name="McCartney M.A."/>
            <person name="Auch B."/>
            <person name="Kono T."/>
            <person name="Mallez S."/>
            <person name="Becker A."/>
            <person name="Gohl D.M."/>
            <person name="Silverstein K.A.T."/>
            <person name="Koren S."/>
            <person name="Bechman K.B."/>
            <person name="Herman A."/>
            <person name="Abrahante J.E."/>
            <person name="Garbe J."/>
        </authorList>
    </citation>
    <scope>NUCLEOTIDE SEQUENCE</scope>
    <source>
        <strain evidence="9">Duluth1</strain>
        <tissue evidence="9">Whole animal</tissue>
    </source>
</reference>
<keyword evidence="7" id="KW-0732">Signal</keyword>
<dbReference type="OrthoDB" id="103349at2759"/>
<gene>
    <name evidence="9" type="ORF">DPMN_082370</name>
</gene>
<evidence type="ECO:0000256" key="4">
    <source>
        <dbReference type="ARBA" id="ARBA00022801"/>
    </source>
</evidence>
<comment type="caution">
    <text evidence="9">The sequence shown here is derived from an EMBL/GenBank/DDBJ whole genome shotgun (WGS) entry which is preliminary data.</text>
</comment>
<comment type="cofactor">
    <cofactor evidence="1">
        <name>Ca(2+)</name>
        <dbReference type="ChEBI" id="CHEBI:29108"/>
    </cofactor>
</comment>
<dbReference type="FunFam" id="3.40.720.10:FF:000007">
    <property type="entry name" value="Arylsulfatase family, member J"/>
    <property type="match status" value="1"/>
</dbReference>
<reference evidence="9" key="1">
    <citation type="journal article" date="2019" name="bioRxiv">
        <title>The Genome of the Zebra Mussel, Dreissena polymorpha: A Resource for Invasive Species Research.</title>
        <authorList>
            <person name="McCartney M.A."/>
            <person name="Auch B."/>
            <person name="Kono T."/>
            <person name="Mallez S."/>
            <person name="Zhang Y."/>
            <person name="Obille A."/>
            <person name="Becker A."/>
            <person name="Abrahante J.E."/>
            <person name="Garbe J."/>
            <person name="Badalamenti J.P."/>
            <person name="Herman A."/>
            <person name="Mangelson H."/>
            <person name="Liachko I."/>
            <person name="Sullivan S."/>
            <person name="Sone E.D."/>
            <person name="Koren S."/>
            <person name="Silverstein K.A.T."/>
            <person name="Beckman K.B."/>
            <person name="Gohl D.M."/>
        </authorList>
    </citation>
    <scope>NUCLEOTIDE SEQUENCE</scope>
    <source>
        <strain evidence="9">Duluth1</strain>
        <tissue evidence="9">Whole animal</tissue>
    </source>
</reference>
<keyword evidence="5" id="KW-0106">Calcium</keyword>
<keyword evidence="10" id="KW-1185">Reference proteome</keyword>
<proteinExistence type="inferred from homology"/>
<evidence type="ECO:0000256" key="6">
    <source>
        <dbReference type="ARBA" id="ARBA00023180"/>
    </source>
</evidence>
<dbReference type="Proteomes" id="UP000828390">
    <property type="component" value="Unassembled WGS sequence"/>
</dbReference>
<dbReference type="InterPro" id="IPR017850">
    <property type="entry name" value="Alkaline_phosphatase_core_sf"/>
</dbReference>
<dbReference type="Gene3D" id="3.30.1120.10">
    <property type="match status" value="1"/>
</dbReference>
<dbReference type="PROSITE" id="PS00149">
    <property type="entry name" value="SULFATASE_2"/>
    <property type="match status" value="1"/>
</dbReference>
<keyword evidence="6" id="KW-0325">Glycoprotein</keyword>
<dbReference type="Gene3D" id="3.40.720.10">
    <property type="entry name" value="Alkaline Phosphatase, subunit A"/>
    <property type="match status" value="1"/>
</dbReference>
<evidence type="ECO:0000256" key="2">
    <source>
        <dbReference type="ARBA" id="ARBA00008779"/>
    </source>
</evidence>
<accession>A0A9D3Y7I1</accession>
<dbReference type="InterPro" id="IPR047115">
    <property type="entry name" value="ARSB"/>
</dbReference>
<feature type="domain" description="Sulfatase N-terminal" evidence="8">
    <location>
        <begin position="38"/>
        <end position="351"/>
    </location>
</feature>
<evidence type="ECO:0000313" key="9">
    <source>
        <dbReference type="EMBL" id="KAH3694925.1"/>
    </source>
</evidence>
<dbReference type="AlphaFoldDB" id="A0A9D3Y7I1"/>
<evidence type="ECO:0000256" key="3">
    <source>
        <dbReference type="ARBA" id="ARBA00022723"/>
    </source>
</evidence>
<evidence type="ECO:0000256" key="7">
    <source>
        <dbReference type="SAM" id="SignalP"/>
    </source>
</evidence>
<dbReference type="CDD" id="cd16029">
    <property type="entry name" value="4-S"/>
    <property type="match status" value="1"/>
</dbReference>
<keyword evidence="3" id="KW-0479">Metal-binding</keyword>
<organism evidence="9 10">
    <name type="scientific">Dreissena polymorpha</name>
    <name type="common">Zebra mussel</name>
    <name type="synonym">Mytilus polymorpha</name>
    <dbReference type="NCBI Taxonomy" id="45954"/>
    <lineage>
        <taxon>Eukaryota</taxon>
        <taxon>Metazoa</taxon>
        <taxon>Spiralia</taxon>
        <taxon>Lophotrochozoa</taxon>
        <taxon>Mollusca</taxon>
        <taxon>Bivalvia</taxon>
        <taxon>Autobranchia</taxon>
        <taxon>Heteroconchia</taxon>
        <taxon>Euheterodonta</taxon>
        <taxon>Imparidentia</taxon>
        <taxon>Neoheterodontei</taxon>
        <taxon>Myida</taxon>
        <taxon>Dreissenoidea</taxon>
        <taxon>Dreissenidae</taxon>
        <taxon>Dreissena</taxon>
    </lineage>
</organism>
<evidence type="ECO:0000313" key="10">
    <source>
        <dbReference type="Proteomes" id="UP000828390"/>
    </source>
</evidence>
<dbReference type="PANTHER" id="PTHR10342">
    <property type="entry name" value="ARYLSULFATASE"/>
    <property type="match status" value="1"/>
</dbReference>